<dbReference type="Pfam" id="PF22209">
    <property type="entry name" value="CPV_RdRP_N"/>
    <property type="match status" value="2"/>
</dbReference>
<feature type="domain" description="RNA-directed RNA polymerase N-terminal" evidence="3">
    <location>
        <begin position="189"/>
        <end position="343"/>
    </location>
</feature>
<evidence type="ECO:0000256" key="1">
    <source>
        <dbReference type="ARBA" id="ARBA00022679"/>
    </source>
</evidence>
<dbReference type="Pfam" id="PF22212">
    <property type="entry name" value="CPV_RdRP_pol_dom"/>
    <property type="match status" value="1"/>
</dbReference>
<dbReference type="Pfam" id="PF22213">
    <property type="entry name" value="CPV_RdRP_C"/>
    <property type="match status" value="1"/>
</dbReference>
<dbReference type="GO" id="GO:0016779">
    <property type="term" value="F:nucleotidyltransferase activity"/>
    <property type="evidence" value="ECO:0007669"/>
    <property type="project" value="UniProtKB-KW"/>
</dbReference>
<dbReference type="InterPro" id="IPR054006">
    <property type="entry name" value="RdRP_N"/>
</dbReference>
<evidence type="ECO:0000259" key="4">
    <source>
        <dbReference type="Pfam" id="PF22213"/>
    </source>
</evidence>
<dbReference type="EMBL" id="KX884720">
    <property type="protein sequence ID" value="APG79200.1"/>
    <property type="molecule type" value="Genomic_RNA"/>
</dbReference>
<dbReference type="Gene3D" id="3.90.1850.10">
    <property type="entry name" value="RNA-directed RNA polymerase lambda-3"/>
    <property type="match status" value="1"/>
</dbReference>
<dbReference type="InterPro" id="IPR043502">
    <property type="entry name" value="DNA/RNA_pol_sf"/>
</dbReference>
<feature type="domain" description="RNA-directed RNA polymerase C-terminal" evidence="4">
    <location>
        <begin position="904"/>
        <end position="1255"/>
    </location>
</feature>
<dbReference type="InterPro" id="IPR054002">
    <property type="entry name" value="RdRP_C"/>
</dbReference>
<dbReference type="SUPFAM" id="SSF56672">
    <property type="entry name" value="DNA/RNA polymerases"/>
    <property type="match status" value="1"/>
</dbReference>
<accession>A0A1L3KP94</accession>
<proteinExistence type="predicted"/>
<evidence type="ECO:0000259" key="3">
    <source>
        <dbReference type="Pfam" id="PF22209"/>
    </source>
</evidence>
<protein>
    <submittedName>
        <fullName evidence="5">RdRp</fullName>
    </submittedName>
</protein>
<organism evidence="5">
    <name type="scientific">Hubei reo-like virus 5</name>
    <dbReference type="NCBI Taxonomy" id="1923180"/>
    <lineage>
        <taxon>Viruses</taxon>
        <taxon>Riboviria</taxon>
    </lineage>
</organism>
<keyword evidence="1" id="KW-0808">Transferase</keyword>
<keyword evidence="2" id="KW-0548">Nucleotidyltransferase</keyword>
<name>A0A1L3KP94_9VIRU</name>
<reference evidence="5" key="1">
    <citation type="journal article" date="2016" name="Nature">
        <title>Redefining the invertebrate RNA virosphere.</title>
        <authorList>
            <person name="Shi M."/>
            <person name="Lin X.D."/>
            <person name="Tian J.H."/>
            <person name="Chen L.J."/>
            <person name="Chen X."/>
            <person name="Li C.X."/>
            <person name="Qin X.C."/>
            <person name="Li J."/>
            <person name="Cao J.P."/>
            <person name="Eden J.S."/>
            <person name="Buchmann J."/>
            <person name="Wang W."/>
            <person name="Xu J."/>
            <person name="Holmes E.C."/>
            <person name="Zhang Y.Z."/>
        </authorList>
    </citation>
    <scope>NUCLEOTIDE SEQUENCE</scope>
    <source>
        <strain evidence="5">WHCCII11806</strain>
    </source>
</reference>
<evidence type="ECO:0000256" key="2">
    <source>
        <dbReference type="ARBA" id="ARBA00022695"/>
    </source>
</evidence>
<feature type="domain" description="RNA-directed RNA polymerase N-terminal" evidence="3">
    <location>
        <begin position="70"/>
        <end position="160"/>
    </location>
</feature>
<evidence type="ECO:0000313" key="5">
    <source>
        <dbReference type="EMBL" id="APG79200.1"/>
    </source>
</evidence>
<sequence length="1264" mass="144952">MTVKYQTILEILTHLDYNPDQELNYFLDLQEIDNRDDLFHYLKDYPPIQDKEIVSGLTSSNSDYSFTFSVPDYITNPPPYDPSIYTPDSDGKSFTSPDQIRYLATFDVNDFYTKFEQNSDSKEHRLTAFLLEKSSNQSRVSDIWRQSLACALASEAFIQREINELWQPNRLAKPSRTEAQKMNPLLLSENPNPIRRCYSTLLRHYHKIPVREKGKTLIWERNITNSLSILPLLLYGISTLTTMMMTEILTPVEVYLSFNLYLELGEKAFQDSKLKIQKHLTSWLKEIGEKLPTTLVPGWNVNGYLGPMRWHATTEPILVKEEIRTKKEKREKVIPEYMRSYLKCNEKAMSQNVDYCMRIYAAMRVMSNDGTYFSSHPSLIMEQTSAPQVKEHLVPALQPTSTLKGLTLHSLVPKHSILDHMNKFAELYLEGTVAHLKGKCMEELFIKFLTTSSSGKEFLETEIGHFSKSVQKKSSTRVIAAAVQSHEFFNLRAIREDINRPAKLLQRYQIKRRARVVFGVSNIVSMVAFPALVVLEEHQKLTGCASSGKQYGDYKDVLDYLSCYGFRYFLFNSSDVSGMDASVQANLPQFMWNFVTTVCEQLSPYIQYFAFAPSNEFIEIVDNDGLPEKVIRRMISGLVAVCVEARNMIYPQNAVTDDDIMGVLTTRDPTFPSGLPYTNVHHTFVLSCAIKGLINYYADNHRCFPHSLLKLKVQGDDVAQLLYGVIENVQPTLSIGMEGIKRIGLEVETDCSKNIVEFLQQMTFCGRYLGYPDRISLFTSERPREGKNFKEKMSEVCSLAFDLGNRVRNPEGLVTLLYAIGMVCCSRMTFRTSTSAGKKLINSQNGKILHARFLFNEHNEIEQRADGFIRAYLPIYALWSQHGLLPPLSTPRRDGTFTPKPTHYHQRGSMNRRWMYDLSNNILSWTRGYVKARIDPEGIRVSDFLDLELLSRYHVNLTDILLDRDRKESLTDLRLADEHTVNSIKHLSTLLDSMRNPFLLSRSAMAYSRLMQAGIKIPERLVSAKHSEYRMLEAVISATSEKTEDLSMGDELIETIIKAKDYVKTKATDVCLLYFFVPNNDIQCKFNDTLTSTLATVSLSQEVWPGSNIAVLTKYLGIKSNTEYTHIQNANILRGRYGPSQMREEIFQEGLKIYRSHSKHIEDFFDACSIPWGERADLLKAYENYNTVSHLQFISQNIPRQMFFTSANSREVLKYVDFKHENDQASIILDLASLISTAEICSRAHSLNENSWTLRMVPSCLYRG</sequence>